<feature type="chain" id="PRO_5045936786" evidence="1">
    <location>
        <begin position="29"/>
        <end position="398"/>
    </location>
</feature>
<dbReference type="InterPro" id="IPR032370">
    <property type="entry name" value="FlgT_N"/>
</dbReference>
<dbReference type="InterPro" id="IPR032386">
    <property type="entry name" value="FlgT_M"/>
</dbReference>
<dbReference type="Pfam" id="PF16539">
    <property type="entry name" value="FlgT_M"/>
    <property type="match status" value="1"/>
</dbReference>
<evidence type="ECO:0000259" key="3">
    <source>
        <dbReference type="Pfam" id="PF16539"/>
    </source>
</evidence>
<keyword evidence="5" id="KW-0969">Cilium</keyword>
<reference evidence="5" key="1">
    <citation type="submission" date="2022-10" db="EMBL/GenBank/DDBJ databases">
        <title>Catenovulum adriacola sp. nov. isolated in the Harbour of Susak.</title>
        <authorList>
            <person name="Schoch T."/>
            <person name="Reich S.J."/>
            <person name="Stoeferle S."/>
            <person name="Flaiz M."/>
            <person name="Kazda M."/>
            <person name="Riedel C.U."/>
            <person name="Duerre P."/>
        </authorList>
    </citation>
    <scope>NUCLEOTIDE SEQUENCE</scope>
    <source>
        <strain evidence="5">TS8</strain>
    </source>
</reference>
<protein>
    <submittedName>
        <fullName evidence="5">Flagellar assembly protein FlgT</fullName>
    </submittedName>
</protein>
<dbReference type="Pfam" id="PF16538">
    <property type="entry name" value="FlgT_C"/>
    <property type="match status" value="1"/>
</dbReference>
<accession>A0ABY7AJM1</accession>
<organism evidence="5 6">
    <name type="scientific">Catenovulum adriaticum</name>
    <dbReference type="NCBI Taxonomy" id="2984846"/>
    <lineage>
        <taxon>Bacteria</taxon>
        <taxon>Pseudomonadati</taxon>
        <taxon>Pseudomonadota</taxon>
        <taxon>Gammaproteobacteria</taxon>
        <taxon>Alteromonadales</taxon>
        <taxon>Alteromonadaceae</taxon>
        <taxon>Catenovulum</taxon>
    </lineage>
</organism>
<keyword evidence="5" id="KW-0966">Cell projection</keyword>
<dbReference type="Pfam" id="PF16548">
    <property type="entry name" value="FlgT_N"/>
    <property type="match status" value="1"/>
</dbReference>
<feature type="domain" description="Flagellar assembly protein T N-terminal" evidence="4">
    <location>
        <begin position="29"/>
        <end position="115"/>
    </location>
</feature>
<dbReference type="Proteomes" id="UP001163726">
    <property type="component" value="Chromosome"/>
</dbReference>
<sequence>MSLILKKHCLRYCLLTILLSGMAPSAFSAWYQTTGVAKVYQGNTTQARKKAIDEAIKEALLFSGASISSTQQVRNGLLTQDLFMVRSSGVVNDIEIINEKVSNTRVEVSIRADVFAEDRQCFTADYRKSIAVIPFIVSHQEQAQIGEIYPLASKVSEKIYQGLQTQSLHLDARDYYPSPIQLSDAQQTMSSQLDKAMLAAIARRSDVQYILAGRLTDLSIQYNDNRLTNWLTGEQAHRYFDMQIELFNAYNGELVQTFNYQTDAHWPFDIKKRVNINSRLFWQSDYGLAVNNQIDKSLNELEALMQCTAAKGQIIEVADSQIRFNLGSKNKINVGDRFKILHQASFTDKQGIVRPNYIISHYQVEVTQVYPHSAVAQTTNNNMLANIQIGDMVSSKLF</sequence>
<evidence type="ECO:0000256" key="1">
    <source>
        <dbReference type="SAM" id="SignalP"/>
    </source>
</evidence>
<feature type="signal peptide" evidence="1">
    <location>
        <begin position="1"/>
        <end position="28"/>
    </location>
</feature>
<feature type="domain" description="Flagellar assembly protein T middle" evidence="3">
    <location>
        <begin position="120"/>
        <end position="275"/>
    </location>
</feature>
<dbReference type="EMBL" id="CP109965">
    <property type="protein sequence ID" value="WAJ69437.1"/>
    <property type="molecule type" value="Genomic_DNA"/>
</dbReference>
<dbReference type="InterPro" id="IPR038180">
    <property type="entry name" value="FlgT_N_sf"/>
</dbReference>
<gene>
    <name evidence="5" type="ORF">OLW01_09640</name>
</gene>
<dbReference type="Gene3D" id="2.40.10.410">
    <property type="entry name" value="FlgT, C-terminal domain"/>
    <property type="match status" value="1"/>
</dbReference>
<keyword evidence="1" id="KW-0732">Signal</keyword>
<evidence type="ECO:0000313" key="5">
    <source>
        <dbReference type="EMBL" id="WAJ69437.1"/>
    </source>
</evidence>
<feature type="domain" description="Flagellar assembly protein T C-terminal" evidence="2">
    <location>
        <begin position="320"/>
        <end position="393"/>
    </location>
</feature>
<dbReference type="Gene3D" id="3.30.1660.40">
    <property type="entry name" value="FlgT, N-terminal domain"/>
    <property type="match status" value="1"/>
</dbReference>
<dbReference type="InterPro" id="IPR032388">
    <property type="entry name" value="FlgT_C"/>
</dbReference>
<dbReference type="InterPro" id="IPR038165">
    <property type="entry name" value="FlgT_C_sf"/>
</dbReference>
<dbReference type="RefSeq" id="WP_268073660.1">
    <property type="nucleotide sequence ID" value="NZ_CP109965.1"/>
</dbReference>
<evidence type="ECO:0000313" key="6">
    <source>
        <dbReference type="Proteomes" id="UP001163726"/>
    </source>
</evidence>
<evidence type="ECO:0000259" key="4">
    <source>
        <dbReference type="Pfam" id="PF16548"/>
    </source>
</evidence>
<proteinExistence type="predicted"/>
<dbReference type="Gene3D" id="3.40.50.10610">
    <property type="entry name" value="ABC-type transport auxiliary lipoprotein component"/>
    <property type="match status" value="1"/>
</dbReference>
<evidence type="ECO:0000259" key="2">
    <source>
        <dbReference type="Pfam" id="PF16538"/>
    </source>
</evidence>
<keyword evidence="5" id="KW-0282">Flagellum</keyword>
<keyword evidence="6" id="KW-1185">Reference proteome</keyword>
<name>A0ABY7AJM1_9ALTE</name>